<dbReference type="PANTHER" id="PTHR35371">
    <property type="entry name" value="INNER MEMBRANE PROTEIN"/>
    <property type="match status" value="1"/>
</dbReference>
<comment type="caution">
    <text evidence="6">The sequence shown here is derived from an EMBL/GenBank/DDBJ whole genome shotgun (WGS) entry which is preliminary data.</text>
</comment>
<evidence type="ECO:0000256" key="5">
    <source>
        <dbReference type="SAM" id="Phobius"/>
    </source>
</evidence>
<dbReference type="eggNOG" id="COG3686">
    <property type="taxonomic scope" value="Bacteria"/>
</dbReference>
<evidence type="ECO:0008006" key="8">
    <source>
        <dbReference type="Google" id="ProtNLM"/>
    </source>
</evidence>
<dbReference type="GO" id="GO:0016020">
    <property type="term" value="C:membrane"/>
    <property type="evidence" value="ECO:0007669"/>
    <property type="project" value="UniProtKB-SubCell"/>
</dbReference>
<reference evidence="6 7" key="1">
    <citation type="journal article" date="2014" name="Genome Announc.">
        <title>Draft Genome Sequences of Two Isolates of the Roseobacter Group, Sulfitobacter sp. Strains 3SOLIMAR09 and 1FIGIMAR09, from Harbors of Mallorca Island (Mediterranean Sea).</title>
        <authorList>
            <person name="Mas-Llado M."/>
            <person name="Pina-Villalonga J.M."/>
            <person name="Brunet-Galmes I."/>
            <person name="Nogales B."/>
            <person name="Bosch R."/>
        </authorList>
    </citation>
    <scope>NUCLEOTIDE SEQUENCE [LARGE SCALE GENOMIC DNA]</scope>
    <source>
        <strain evidence="6 7">1FIGIMAR09</strain>
    </source>
</reference>
<dbReference type="InterPro" id="IPR023352">
    <property type="entry name" value="MAPEG-like_dom_sf"/>
</dbReference>
<evidence type="ECO:0000256" key="3">
    <source>
        <dbReference type="ARBA" id="ARBA00022989"/>
    </source>
</evidence>
<feature type="transmembrane region" description="Helical" evidence="5">
    <location>
        <begin position="83"/>
        <end position="102"/>
    </location>
</feature>
<name>A0A061SV32_9RHOB</name>
<evidence type="ECO:0000256" key="1">
    <source>
        <dbReference type="ARBA" id="ARBA00004370"/>
    </source>
</evidence>
<comment type="subcellular location">
    <subcellularLocation>
        <location evidence="1">Membrane</location>
    </subcellularLocation>
</comment>
<dbReference type="AlphaFoldDB" id="A0A061SV32"/>
<organism evidence="6 7">
    <name type="scientific">Sulfitobacter mediterraneus</name>
    <dbReference type="NCBI Taxonomy" id="83219"/>
    <lineage>
        <taxon>Bacteria</taxon>
        <taxon>Pseudomonadati</taxon>
        <taxon>Pseudomonadota</taxon>
        <taxon>Alphaproteobacteria</taxon>
        <taxon>Rhodobacterales</taxon>
        <taxon>Roseobacteraceae</taxon>
        <taxon>Sulfitobacter</taxon>
    </lineage>
</organism>
<keyword evidence="2 5" id="KW-0812">Transmembrane</keyword>
<keyword evidence="3 5" id="KW-1133">Transmembrane helix</keyword>
<proteinExistence type="predicted"/>
<dbReference type="Gene3D" id="1.20.120.550">
    <property type="entry name" value="Membrane associated eicosanoid/glutathione metabolism-like domain"/>
    <property type="match status" value="1"/>
</dbReference>
<keyword evidence="7" id="KW-1185">Reference proteome</keyword>
<dbReference type="InterPro" id="IPR001129">
    <property type="entry name" value="Membr-assoc_MAPEG"/>
</dbReference>
<dbReference type="Proteomes" id="UP000027337">
    <property type="component" value="Unassembled WGS sequence"/>
</dbReference>
<dbReference type="EMBL" id="JEMU01000001">
    <property type="protein sequence ID" value="KAJ04892.1"/>
    <property type="molecule type" value="Genomic_DNA"/>
</dbReference>
<accession>A0A061SV32</accession>
<gene>
    <name evidence="6" type="ORF">PM02_01385</name>
</gene>
<sequence length="135" mass="14544">MEGFAEYSHAILSLALWSVIVALLAGASTMGRSAEKRCECGKPKRDYSDVVYRRERAFMNAVENSGPFVAATVAAMLAGAPAFWVNLLASLFIVARIAMAIVHIKTENQSLRSTCFAVGWFCMLALAVLAVVAVL</sequence>
<evidence type="ECO:0000256" key="2">
    <source>
        <dbReference type="ARBA" id="ARBA00022692"/>
    </source>
</evidence>
<protein>
    <recommendedName>
        <fullName evidence="8">MAPEG superfamily protein</fullName>
    </recommendedName>
</protein>
<feature type="transmembrane region" description="Helical" evidence="5">
    <location>
        <begin position="114"/>
        <end position="134"/>
    </location>
</feature>
<evidence type="ECO:0000313" key="6">
    <source>
        <dbReference type="EMBL" id="KAJ04892.1"/>
    </source>
</evidence>
<dbReference type="SUPFAM" id="SSF161084">
    <property type="entry name" value="MAPEG domain-like"/>
    <property type="match status" value="1"/>
</dbReference>
<evidence type="ECO:0000313" key="7">
    <source>
        <dbReference type="Proteomes" id="UP000027337"/>
    </source>
</evidence>
<dbReference type="Pfam" id="PF01124">
    <property type="entry name" value="MAPEG"/>
    <property type="match status" value="1"/>
</dbReference>
<dbReference type="RefSeq" id="WP_037904482.1">
    <property type="nucleotide sequence ID" value="NZ_JAFBPZ010000004.1"/>
</dbReference>
<dbReference type="PANTHER" id="PTHR35371:SF1">
    <property type="entry name" value="BLR7753 PROTEIN"/>
    <property type="match status" value="1"/>
</dbReference>
<evidence type="ECO:0000256" key="4">
    <source>
        <dbReference type="ARBA" id="ARBA00023136"/>
    </source>
</evidence>
<feature type="transmembrane region" description="Helical" evidence="5">
    <location>
        <begin position="6"/>
        <end position="27"/>
    </location>
</feature>
<dbReference type="STRING" id="83219.PM02_01385"/>
<keyword evidence="4 5" id="KW-0472">Membrane</keyword>